<feature type="signal peptide" evidence="2">
    <location>
        <begin position="1"/>
        <end position="22"/>
    </location>
</feature>
<evidence type="ECO:0000313" key="4">
    <source>
        <dbReference type="Proteomes" id="UP000324748"/>
    </source>
</evidence>
<comment type="caution">
    <text evidence="3">The sequence shown here is derived from an EMBL/GenBank/DDBJ whole genome shotgun (WGS) entry which is preliminary data.</text>
</comment>
<keyword evidence="4" id="KW-1185">Reference proteome</keyword>
<dbReference type="AlphaFoldDB" id="A0A5B0QYT5"/>
<protein>
    <submittedName>
        <fullName evidence="3">Uncharacterized protein</fullName>
    </submittedName>
</protein>
<dbReference type="OrthoDB" id="10319566at2759"/>
<gene>
    <name evidence="3" type="ORF">PGT21_031996</name>
</gene>
<proteinExistence type="predicted"/>
<feature type="region of interest" description="Disordered" evidence="1">
    <location>
        <begin position="188"/>
        <end position="221"/>
    </location>
</feature>
<organism evidence="3 4">
    <name type="scientific">Puccinia graminis f. sp. tritici</name>
    <dbReference type="NCBI Taxonomy" id="56615"/>
    <lineage>
        <taxon>Eukaryota</taxon>
        <taxon>Fungi</taxon>
        <taxon>Dikarya</taxon>
        <taxon>Basidiomycota</taxon>
        <taxon>Pucciniomycotina</taxon>
        <taxon>Pucciniomycetes</taxon>
        <taxon>Pucciniales</taxon>
        <taxon>Pucciniaceae</taxon>
        <taxon>Puccinia</taxon>
    </lineage>
</organism>
<accession>A0A5B0QYT5</accession>
<dbReference type="EMBL" id="VSWC01000002">
    <property type="protein sequence ID" value="KAA1118123.1"/>
    <property type="molecule type" value="Genomic_DNA"/>
</dbReference>
<name>A0A5B0QYT5_PUCGR</name>
<keyword evidence="2" id="KW-0732">Signal</keyword>
<feature type="chain" id="PRO_5023111530" evidence="2">
    <location>
        <begin position="23"/>
        <end position="601"/>
    </location>
</feature>
<evidence type="ECO:0000256" key="2">
    <source>
        <dbReference type="SAM" id="SignalP"/>
    </source>
</evidence>
<dbReference type="Proteomes" id="UP000324748">
    <property type="component" value="Unassembled WGS sequence"/>
</dbReference>
<sequence length="601" mass="70144">MLIRVVPRAIWLLAFCCSDATSLLGGNWGEIEIDGQVFNKRIILPGVELDEGINVSEKEREVLEYMATVPELHRQQSYLKPTEDSYPVRHKPSRIVEESQIRSMRDDFLFIKEDLANLQEAKSVNGIPEKLEETCSWELEIGKFQTQLDALKKILSFISLAIQRKLFRSKLNQKEIFMHAVPSIYPHKEKKRKLDSGSEMPAPRSKQKVDPSTSSSVPQKIGRDELEEIESHIPKVLAKELAELLEKIASFDSRKESKKSNIETVIALRLQSIVFQALNFLYIYHFIDKEDVQELFESNKNFLLAITNMVLMFKINVGFDKYIPTSVQEILRSSHSSHFRSLFGALDAHKKRQVSYTCLTLVYQHHIIETSSEDLDQIIDQKRMRDVMYLFLKDHQLFLFLEQDLQNRHSSKLGMPVFKLTNGGPIEGQIRKELQDLKNHFLQPGPAIKDDINLKIQCLILTWIEENYREFFLDLQRNNSSLKPKLSLLNAYSHLIYEFKYVVEYLKLFVFRMDGSQFPGFKYRQLIKHSPRDLHGALQFIKMVSNYILLVAFKHNQYIKDFVHNPLMEKYLQIENLNKYIFFPQFCIAVAKDKLDSLLSK</sequence>
<reference evidence="3 4" key="1">
    <citation type="submission" date="2019-05" db="EMBL/GenBank/DDBJ databases">
        <title>Emergence of the Ug99 lineage of the wheat stem rust pathogen through somatic hybridization.</title>
        <authorList>
            <person name="Li F."/>
            <person name="Upadhyaya N.M."/>
            <person name="Sperschneider J."/>
            <person name="Matny O."/>
            <person name="Nguyen-Phuc H."/>
            <person name="Mago R."/>
            <person name="Raley C."/>
            <person name="Miller M.E."/>
            <person name="Silverstein K.A.T."/>
            <person name="Henningsen E."/>
            <person name="Hirsch C.D."/>
            <person name="Visser B."/>
            <person name="Pretorius Z.A."/>
            <person name="Steffenson B.J."/>
            <person name="Schwessinger B."/>
            <person name="Dodds P.N."/>
            <person name="Figueroa M."/>
        </authorList>
    </citation>
    <scope>NUCLEOTIDE SEQUENCE [LARGE SCALE GENOMIC DNA]</scope>
    <source>
        <strain evidence="3">21-0</strain>
    </source>
</reference>
<evidence type="ECO:0000256" key="1">
    <source>
        <dbReference type="SAM" id="MobiDB-lite"/>
    </source>
</evidence>
<evidence type="ECO:0000313" key="3">
    <source>
        <dbReference type="EMBL" id="KAA1118123.1"/>
    </source>
</evidence>